<keyword evidence="1" id="KW-1133">Transmembrane helix</keyword>
<dbReference type="InterPro" id="IPR056709">
    <property type="entry name" value="DUF7807"/>
</dbReference>
<reference evidence="3" key="1">
    <citation type="submission" date="2017-02" db="UniProtKB">
        <authorList>
            <consortium name="WormBaseParasite"/>
        </authorList>
    </citation>
    <scope>IDENTIFICATION</scope>
</reference>
<evidence type="ECO:0000256" key="1">
    <source>
        <dbReference type="SAM" id="Phobius"/>
    </source>
</evidence>
<dbReference type="AlphaFoldDB" id="A0A0M3I1R0"/>
<dbReference type="Pfam" id="PF25093">
    <property type="entry name" value="DUF7807"/>
    <property type="match status" value="1"/>
</dbReference>
<proteinExistence type="predicted"/>
<name>A0A0M3I1R0_ASCLU</name>
<feature type="transmembrane region" description="Helical" evidence="1">
    <location>
        <begin position="40"/>
        <end position="60"/>
    </location>
</feature>
<sequence>MIKKKLSAIVLSNSYATPYSSTADTQKYSCCCGKVHVLTVTKLIASICAILVICETVNMADTIAYRRYSSPLAIGAQVVSLLIGALVLVFMIAGLVLERSSLLVPFIASTAITIIFIACIDFFLLILLVGNFNKLVEKLLSDHTNEIIANEKNAGTHTIRAALALAVVIFSCALVLQMWQLRVVLQCYRYLRDVQSDRRINSIFGL</sequence>
<evidence type="ECO:0000313" key="3">
    <source>
        <dbReference type="WBParaSite" id="ALUE_0001027001-mRNA-1"/>
    </source>
</evidence>
<feature type="transmembrane region" description="Helical" evidence="1">
    <location>
        <begin position="161"/>
        <end position="179"/>
    </location>
</feature>
<dbReference type="PANTHER" id="PTHR34851:SF5">
    <property type="entry name" value="MARVEL DOMAIN-CONTAINING PROTEIN"/>
    <property type="match status" value="1"/>
</dbReference>
<dbReference type="WBParaSite" id="ALUE_0001027001-mRNA-1">
    <property type="protein sequence ID" value="ALUE_0001027001-mRNA-1"/>
    <property type="gene ID" value="ALUE_0001027001"/>
</dbReference>
<keyword evidence="1" id="KW-0812">Transmembrane</keyword>
<organism evidence="2 3">
    <name type="scientific">Ascaris lumbricoides</name>
    <name type="common">Giant roundworm</name>
    <dbReference type="NCBI Taxonomy" id="6252"/>
    <lineage>
        <taxon>Eukaryota</taxon>
        <taxon>Metazoa</taxon>
        <taxon>Ecdysozoa</taxon>
        <taxon>Nematoda</taxon>
        <taxon>Chromadorea</taxon>
        <taxon>Rhabditida</taxon>
        <taxon>Spirurina</taxon>
        <taxon>Ascaridomorpha</taxon>
        <taxon>Ascaridoidea</taxon>
        <taxon>Ascarididae</taxon>
        <taxon>Ascaris</taxon>
    </lineage>
</organism>
<evidence type="ECO:0000313" key="2">
    <source>
        <dbReference type="Proteomes" id="UP000036681"/>
    </source>
</evidence>
<keyword evidence="1" id="KW-0472">Membrane</keyword>
<feature type="transmembrane region" description="Helical" evidence="1">
    <location>
        <begin position="103"/>
        <end position="129"/>
    </location>
</feature>
<dbReference type="PANTHER" id="PTHR34851">
    <property type="entry name" value="PROTEIN CBG05235-RELATED"/>
    <property type="match status" value="1"/>
</dbReference>
<accession>A0A0M3I1R0</accession>
<protein>
    <submittedName>
        <fullName evidence="3">MARVEL domain-containing protein</fullName>
    </submittedName>
</protein>
<feature type="transmembrane region" description="Helical" evidence="1">
    <location>
        <begin position="72"/>
        <end position="97"/>
    </location>
</feature>
<keyword evidence="2" id="KW-1185">Reference proteome</keyword>
<dbReference type="Proteomes" id="UP000036681">
    <property type="component" value="Unplaced"/>
</dbReference>